<dbReference type="EMBL" id="JARKNE010000011">
    <property type="protein sequence ID" value="KAK5783398.1"/>
    <property type="molecule type" value="Genomic_DNA"/>
</dbReference>
<evidence type="ECO:0000259" key="1">
    <source>
        <dbReference type="Pfam" id="PF13456"/>
    </source>
</evidence>
<reference evidence="2 3" key="1">
    <citation type="submission" date="2023-03" db="EMBL/GenBank/DDBJ databases">
        <title>WGS of Gossypium arboreum.</title>
        <authorList>
            <person name="Yu D."/>
        </authorList>
    </citation>
    <scope>NUCLEOTIDE SEQUENCE [LARGE SCALE GENOMIC DNA]</scope>
    <source>
        <tissue evidence="2">Leaf</tissue>
    </source>
</reference>
<keyword evidence="3" id="KW-1185">Reference proteome</keyword>
<organism evidence="2 3">
    <name type="scientific">Gossypium arboreum</name>
    <name type="common">Tree cotton</name>
    <name type="synonym">Gossypium nanking</name>
    <dbReference type="NCBI Taxonomy" id="29729"/>
    <lineage>
        <taxon>Eukaryota</taxon>
        <taxon>Viridiplantae</taxon>
        <taxon>Streptophyta</taxon>
        <taxon>Embryophyta</taxon>
        <taxon>Tracheophyta</taxon>
        <taxon>Spermatophyta</taxon>
        <taxon>Magnoliopsida</taxon>
        <taxon>eudicotyledons</taxon>
        <taxon>Gunneridae</taxon>
        <taxon>Pentapetalae</taxon>
        <taxon>rosids</taxon>
        <taxon>malvids</taxon>
        <taxon>Malvales</taxon>
        <taxon>Malvaceae</taxon>
        <taxon>Malvoideae</taxon>
        <taxon>Gossypium</taxon>
    </lineage>
</organism>
<evidence type="ECO:0000313" key="2">
    <source>
        <dbReference type="EMBL" id="KAK5783398.1"/>
    </source>
</evidence>
<dbReference type="Proteomes" id="UP001358586">
    <property type="component" value="Chromosome 11"/>
</dbReference>
<protein>
    <recommendedName>
        <fullName evidence="1">RNase H type-1 domain-containing protein</fullName>
    </recommendedName>
</protein>
<evidence type="ECO:0000313" key="3">
    <source>
        <dbReference type="Proteomes" id="UP001358586"/>
    </source>
</evidence>
<dbReference type="Pfam" id="PF13456">
    <property type="entry name" value="RVT_3"/>
    <property type="match status" value="1"/>
</dbReference>
<comment type="caution">
    <text evidence="2">The sequence shown here is derived from an EMBL/GenBank/DDBJ whole genome shotgun (WGS) entry which is preliminary data.</text>
</comment>
<proteinExistence type="predicted"/>
<name>A0ABR0MYM5_GOSAR</name>
<dbReference type="InterPro" id="IPR002156">
    <property type="entry name" value="RNaseH_domain"/>
</dbReference>
<accession>A0ABR0MYM5</accession>
<sequence length="88" mass="9959">MVKMAQMDDKDKFEISAYIKDAKSLSKEFQTCIFMDASRSTNEVAHLLAIEGIKRMEQTYLMNGVPSFVNAVVEIGRRWIEAPDPGES</sequence>
<feature type="domain" description="RNase H type-1" evidence="1">
    <location>
        <begin position="8"/>
        <end position="49"/>
    </location>
</feature>
<gene>
    <name evidence="2" type="ORF">PVK06_037906</name>
</gene>